<dbReference type="OrthoDB" id="6407410at2759"/>
<dbReference type="GO" id="GO:0005634">
    <property type="term" value="C:nucleus"/>
    <property type="evidence" value="ECO:0007669"/>
    <property type="project" value="TreeGrafter"/>
</dbReference>
<evidence type="ECO:0000256" key="1">
    <source>
        <dbReference type="ARBA" id="ARBA00002307"/>
    </source>
</evidence>
<comment type="caution">
    <text evidence="6">The sequence shown here is derived from an EMBL/GenBank/DDBJ whole genome shotgun (WGS) entry which is preliminary data.</text>
</comment>
<evidence type="ECO:0000313" key="6">
    <source>
        <dbReference type="EMBL" id="KAJ5214799.1"/>
    </source>
</evidence>
<dbReference type="PANTHER" id="PTHR10279:SF10">
    <property type="entry name" value="ORNITHINE DECARBOXYLASE ANTIZYME"/>
    <property type="match status" value="1"/>
</dbReference>
<dbReference type="EMBL" id="JAPQKS010000009">
    <property type="protein sequence ID" value="KAJ5214799.1"/>
    <property type="molecule type" value="Genomic_DNA"/>
</dbReference>
<keyword evidence="7" id="KW-1185">Reference proteome</keyword>
<sequence>MAKYINSHSSNLARMTQLLDQESTALASCYSVESSTAKVQGFHYCTTPGTGIKSTILSPPLDIPAASAERNWPGITQPEHKGEATHTIPEECERLFCDRLSAIFLGERIGARQESLGMGVFQDIEPNQLGSKHDRIQRWIEVWDYTGDAIYRGFVAELEGERTLFVFLEDEALSHGLKLIALFELAGIDAFNCSQIVACVRRSQQRSEVELVHNLGWCGFNLTTLEPWAMGTSSGPTLSTKWLFLVAEV</sequence>
<dbReference type="InterPro" id="IPR002993">
    <property type="entry name" value="ODC_AZ"/>
</dbReference>
<dbReference type="Pfam" id="PF02100">
    <property type="entry name" value="ODC_AZ"/>
    <property type="match status" value="1"/>
</dbReference>
<dbReference type="RefSeq" id="XP_058325296.1">
    <property type="nucleotide sequence ID" value="XM_058479773.1"/>
</dbReference>
<dbReference type="GO" id="GO:0045732">
    <property type="term" value="P:positive regulation of protein catabolic process"/>
    <property type="evidence" value="ECO:0007669"/>
    <property type="project" value="TreeGrafter"/>
</dbReference>
<dbReference type="Proteomes" id="UP001150941">
    <property type="component" value="Unassembled WGS sequence"/>
</dbReference>
<evidence type="ECO:0000256" key="5">
    <source>
        <dbReference type="ARBA" id="ARBA00022758"/>
    </source>
</evidence>
<evidence type="ECO:0000256" key="4">
    <source>
        <dbReference type="ARBA" id="ARBA00017712"/>
    </source>
</evidence>
<dbReference type="InterPro" id="IPR016181">
    <property type="entry name" value="Acyl_CoA_acyltransferase"/>
</dbReference>
<dbReference type="AlphaFoldDB" id="A0A9W9N7Q9"/>
<dbReference type="Gene3D" id="3.40.630.60">
    <property type="match status" value="1"/>
</dbReference>
<dbReference type="PANTHER" id="PTHR10279">
    <property type="entry name" value="ORNITHINE DECARBOXYLASE ANTIZYME"/>
    <property type="match status" value="1"/>
</dbReference>
<dbReference type="SUPFAM" id="SSF55729">
    <property type="entry name" value="Acyl-CoA N-acyltransferases (Nat)"/>
    <property type="match status" value="1"/>
</dbReference>
<proteinExistence type="inferred from homology"/>
<comment type="similarity">
    <text evidence="2">Belongs to the ODC antizyme family.</text>
</comment>
<reference evidence="6" key="2">
    <citation type="journal article" date="2023" name="IMA Fungus">
        <title>Comparative genomic study of the Penicillium genus elucidates a diverse pangenome and 15 lateral gene transfer events.</title>
        <authorList>
            <person name="Petersen C."/>
            <person name="Sorensen T."/>
            <person name="Nielsen M.R."/>
            <person name="Sondergaard T.E."/>
            <person name="Sorensen J.L."/>
            <person name="Fitzpatrick D.A."/>
            <person name="Frisvad J.C."/>
            <person name="Nielsen K.L."/>
        </authorList>
    </citation>
    <scope>NUCLEOTIDE SEQUENCE</scope>
    <source>
        <strain evidence="6">IBT 19713</strain>
    </source>
</reference>
<reference evidence="6" key="1">
    <citation type="submission" date="2022-11" db="EMBL/GenBank/DDBJ databases">
        <authorList>
            <person name="Petersen C."/>
        </authorList>
    </citation>
    <scope>NUCLEOTIDE SEQUENCE</scope>
    <source>
        <strain evidence="6">IBT 19713</strain>
    </source>
</reference>
<name>A0A9W9N7Q9_9EURO</name>
<evidence type="ECO:0000313" key="7">
    <source>
        <dbReference type="Proteomes" id="UP001150941"/>
    </source>
</evidence>
<gene>
    <name evidence="6" type="ORF">N7468_010478</name>
</gene>
<dbReference type="GO" id="GO:0005737">
    <property type="term" value="C:cytoplasm"/>
    <property type="evidence" value="ECO:0007669"/>
    <property type="project" value="TreeGrafter"/>
</dbReference>
<accession>A0A9W9N7Q9</accession>
<dbReference type="GO" id="GO:0008073">
    <property type="term" value="F:ornithine decarboxylase inhibitor activity"/>
    <property type="evidence" value="ECO:0007669"/>
    <property type="project" value="InterPro"/>
</dbReference>
<organism evidence="6 7">
    <name type="scientific">Penicillium chermesinum</name>
    <dbReference type="NCBI Taxonomy" id="63820"/>
    <lineage>
        <taxon>Eukaryota</taxon>
        <taxon>Fungi</taxon>
        <taxon>Dikarya</taxon>
        <taxon>Ascomycota</taxon>
        <taxon>Pezizomycotina</taxon>
        <taxon>Eurotiomycetes</taxon>
        <taxon>Eurotiomycetidae</taxon>
        <taxon>Eurotiales</taxon>
        <taxon>Aspergillaceae</taxon>
        <taxon>Penicillium</taxon>
    </lineage>
</organism>
<dbReference type="InterPro" id="IPR038581">
    <property type="entry name" value="ODC_AZ_sf"/>
</dbReference>
<comment type="function">
    <text evidence="1">Ornithine decarboxylase (ODC) antizyme protein that negatively regulates ODC activity and intracellular polyamine biosynthesis in response to increased intracellular polyamine levels. Binds to ODC monomers, inhibiting the assembly of the functional ODC homodimer, and targets the monomers for ubiquitin-independent proteolytic destruction by the 26S proteasome.</text>
</comment>
<evidence type="ECO:0000256" key="3">
    <source>
        <dbReference type="ARBA" id="ARBA00011486"/>
    </source>
</evidence>
<evidence type="ECO:0000256" key="2">
    <source>
        <dbReference type="ARBA" id="ARBA00008796"/>
    </source>
</evidence>
<dbReference type="GeneID" id="83207077"/>
<comment type="subunit">
    <text evidence="3">Interacts with ODC and thereby sterically blocks ODC homodimerization.</text>
</comment>
<protein>
    <recommendedName>
        <fullName evidence="4">Ornithine decarboxylase antizyme</fullName>
    </recommendedName>
</protein>
<keyword evidence="5" id="KW-0688">Ribosomal frameshifting</keyword>
<dbReference type="GO" id="GO:0075523">
    <property type="term" value="P:viral translational frameshifting"/>
    <property type="evidence" value="ECO:0007669"/>
    <property type="project" value="UniProtKB-KW"/>
</dbReference>